<dbReference type="AlphaFoldDB" id="A0A6A6G6B9"/>
<feature type="domain" description="Bacterial alpha-L-rhamnosidase N-terminal" evidence="5">
    <location>
        <begin position="143"/>
        <end position="303"/>
    </location>
</feature>
<dbReference type="SUPFAM" id="SSF48208">
    <property type="entry name" value="Six-hairpin glycosidases"/>
    <property type="match status" value="1"/>
</dbReference>
<evidence type="ECO:0000313" key="8">
    <source>
        <dbReference type="EMBL" id="KAF2221227.1"/>
    </source>
</evidence>
<keyword evidence="9" id="KW-1185">Reference proteome</keyword>
<dbReference type="Pfam" id="PF17390">
    <property type="entry name" value="Bac_rhamnosid_C"/>
    <property type="match status" value="1"/>
</dbReference>
<dbReference type="Pfam" id="PF17389">
    <property type="entry name" value="Bac_rhamnosid6H"/>
    <property type="match status" value="1"/>
</dbReference>
<dbReference type="Pfam" id="PF08531">
    <property type="entry name" value="Bac_rhamnosid_N"/>
    <property type="match status" value="1"/>
</dbReference>
<dbReference type="OrthoDB" id="10036721at2759"/>
<evidence type="ECO:0000259" key="7">
    <source>
        <dbReference type="Pfam" id="PF17390"/>
    </source>
</evidence>
<dbReference type="InterPro" id="IPR012341">
    <property type="entry name" value="6hp_glycosidase-like_sf"/>
</dbReference>
<dbReference type="InterPro" id="IPR016007">
    <property type="entry name" value="Alpha_rhamnosid"/>
</dbReference>
<feature type="domain" description="Alpha-L-rhamnosidase concanavalin-like" evidence="4">
    <location>
        <begin position="312"/>
        <end position="412"/>
    </location>
</feature>
<dbReference type="Pfam" id="PF25788">
    <property type="entry name" value="Ig_Rha78A_N"/>
    <property type="match status" value="1"/>
</dbReference>
<dbReference type="Proteomes" id="UP000799538">
    <property type="component" value="Unassembled WGS sequence"/>
</dbReference>
<feature type="domain" description="Alpha-L-rhamnosidase C-terminal" evidence="7">
    <location>
        <begin position="770"/>
        <end position="842"/>
    </location>
</feature>
<organism evidence="8 9">
    <name type="scientific">Elsinoe ampelina</name>
    <dbReference type="NCBI Taxonomy" id="302913"/>
    <lineage>
        <taxon>Eukaryota</taxon>
        <taxon>Fungi</taxon>
        <taxon>Dikarya</taxon>
        <taxon>Ascomycota</taxon>
        <taxon>Pezizomycotina</taxon>
        <taxon>Dothideomycetes</taxon>
        <taxon>Dothideomycetidae</taxon>
        <taxon>Myriangiales</taxon>
        <taxon>Elsinoaceae</taxon>
        <taxon>Elsinoe</taxon>
    </lineage>
</organism>
<proteinExistence type="predicted"/>
<dbReference type="EMBL" id="ML992511">
    <property type="protein sequence ID" value="KAF2221227.1"/>
    <property type="molecule type" value="Genomic_DNA"/>
</dbReference>
<evidence type="ECO:0000259" key="5">
    <source>
        <dbReference type="Pfam" id="PF08531"/>
    </source>
</evidence>
<dbReference type="Pfam" id="PF05592">
    <property type="entry name" value="Bac_rhamnosid"/>
    <property type="match status" value="1"/>
</dbReference>
<dbReference type="Gene3D" id="2.60.120.260">
    <property type="entry name" value="Galactose-binding domain-like"/>
    <property type="match status" value="2"/>
</dbReference>
<dbReference type="InterPro" id="IPR035398">
    <property type="entry name" value="Bac_rhamnosid_C"/>
</dbReference>
<dbReference type="PIRSF" id="PIRSF010631">
    <property type="entry name" value="A-rhamnsds"/>
    <property type="match status" value="1"/>
</dbReference>
<evidence type="ECO:0000256" key="1">
    <source>
        <dbReference type="ARBA" id="ARBA00001445"/>
    </source>
</evidence>
<keyword evidence="3" id="KW-0378">Hydrolase</keyword>
<protein>
    <recommendedName>
        <fullName evidence="2">alpha-L-rhamnosidase</fullName>
        <ecNumber evidence="2">3.2.1.40</ecNumber>
    </recommendedName>
</protein>
<evidence type="ECO:0000313" key="9">
    <source>
        <dbReference type="Proteomes" id="UP000799538"/>
    </source>
</evidence>
<evidence type="ECO:0000256" key="2">
    <source>
        <dbReference type="ARBA" id="ARBA00012652"/>
    </source>
</evidence>
<dbReference type="PANTHER" id="PTHR33307">
    <property type="entry name" value="ALPHA-RHAMNOSIDASE (EUROFUNG)"/>
    <property type="match status" value="1"/>
</dbReference>
<comment type="catalytic activity">
    <reaction evidence="1">
        <text>Hydrolysis of terminal non-reducing alpha-L-rhamnose residues in alpha-L-rhamnosides.</text>
        <dbReference type="EC" id="3.2.1.40"/>
    </reaction>
</comment>
<dbReference type="GO" id="GO:0030596">
    <property type="term" value="F:alpha-L-rhamnosidase activity"/>
    <property type="evidence" value="ECO:0007669"/>
    <property type="project" value="UniProtKB-EC"/>
</dbReference>
<name>A0A6A6G6B9_9PEZI</name>
<dbReference type="InterPro" id="IPR013737">
    <property type="entry name" value="Bac_rhamnosid_N"/>
</dbReference>
<dbReference type="PANTHER" id="PTHR33307:SF6">
    <property type="entry name" value="ALPHA-RHAMNOSIDASE (EUROFUNG)-RELATED"/>
    <property type="match status" value="1"/>
</dbReference>
<dbReference type="EC" id="3.2.1.40" evidence="2"/>
<dbReference type="InterPro" id="IPR035396">
    <property type="entry name" value="Bac_rhamnosid6H"/>
</dbReference>
<evidence type="ECO:0000259" key="4">
    <source>
        <dbReference type="Pfam" id="PF05592"/>
    </source>
</evidence>
<sequence length="884" mass="98132">MSAPKLFGPTFEHHHNGLGAGYKAPRISWQFIAGPNTASGYNQIKYDIEVDGKLHTIDSSKSVLVPWPTLPLDSRGSATIRVRSHSSSTTTEWSPPSTFEAGLLSPSDWKASFIAPSKSYNAADDGPLRPIRFVKKFNLTSTPKKGRIYSTGHGVYEIYINGKPASDELMAPGWTSYHHRLNYRTYDVTSLLHDGENVLAIEASEGWWAGRLGFGGGQRYMYGKEIAILAQLEADEETVSTDDSWQAAPSAIQKSEIYDGETYDASQESDWKAGQGEWEPVKVVEFSKSKLVSGDAAPVRVIEELKPKEIFKTATGKTVIDFGQNLVGKVQIKSVKLAKGDKLIIRHAEVMEDGELGIRPLRHAKNEDVVVGSGEELKDWTPRFTFHGFRYMQIDGWPGELQSDDLVALVAHSDMKRRGHFESSNSLVNQLHKNVVWSMRGNFFSIPTDCPQRDERLGWTGDIQVFTPTASFLYDTIGFLGNWLEDVAAEQLEEGKGGIPQLVCPDVLPKNWPLAPQAVWDDVVVLAPNDLYRYSSDNDLLARQFVSGQAWLDQAVARDDDGLWVRDLWQLSDWLDPAAPPDAPGSGRTDDVLVADAYLVHVTEVFSQICKAVGKTDLAQKYAQDGKKLRNAFRHKYISPHGNLMSNTQTGIALAVQYGLYENSEQLKVAAASLRKLVRYAKFHIATGFAGTPVITHALTTTAQPQLAYRMLLEKTCPSWMYPVTMGSTTIWERWDSMLPSGKINPGEMTSFNHYALGAVADWLHTTVGGISPLEPGWKVIKVRPVPGGNLTSAKVSFDGPYGVVQNEWKWEGGKFEMTLKIPPNSSAQVTLPDEISRDVSKPEEPFKTVESGVHRFECEFDAGEWPPTKLYQLNQSGDEPETF</sequence>
<accession>A0A6A6G6B9</accession>
<dbReference type="Gene3D" id="2.60.420.10">
    <property type="entry name" value="Maltose phosphorylase, domain 3"/>
    <property type="match status" value="1"/>
</dbReference>
<evidence type="ECO:0000256" key="3">
    <source>
        <dbReference type="ARBA" id="ARBA00022801"/>
    </source>
</evidence>
<dbReference type="GO" id="GO:0005975">
    <property type="term" value="P:carbohydrate metabolic process"/>
    <property type="evidence" value="ECO:0007669"/>
    <property type="project" value="InterPro"/>
</dbReference>
<dbReference type="InterPro" id="IPR013783">
    <property type="entry name" value="Ig-like_fold"/>
</dbReference>
<gene>
    <name evidence="8" type="ORF">BDZ85DRAFT_25744</name>
</gene>
<reference evidence="9" key="1">
    <citation type="journal article" date="2020" name="Stud. Mycol.">
        <title>101 Dothideomycetes genomes: A test case for predicting lifestyles and emergence of pathogens.</title>
        <authorList>
            <person name="Haridas S."/>
            <person name="Albert R."/>
            <person name="Binder M."/>
            <person name="Bloem J."/>
            <person name="LaButti K."/>
            <person name="Salamov A."/>
            <person name="Andreopoulos B."/>
            <person name="Baker S."/>
            <person name="Barry K."/>
            <person name="Bills G."/>
            <person name="Bluhm B."/>
            <person name="Cannon C."/>
            <person name="Castanera R."/>
            <person name="Culley D."/>
            <person name="Daum C."/>
            <person name="Ezra D."/>
            <person name="Gonzalez J."/>
            <person name="Henrissat B."/>
            <person name="Kuo A."/>
            <person name="Liang C."/>
            <person name="Lipzen A."/>
            <person name="Lutzoni F."/>
            <person name="Magnuson J."/>
            <person name="Mondo S."/>
            <person name="Nolan M."/>
            <person name="Ohm R."/>
            <person name="Pangilinan J."/>
            <person name="Park H.-J."/>
            <person name="Ramirez L."/>
            <person name="Alfaro M."/>
            <person name="Sun H."/>
            <person name="Tritt A."/>
            <person name="Yoshinaga Y."/>
            <person name="Zwiers L.-H."/>
            <person name="Turgeon B."/>
            <person name="Goodwin S."/>
            <person name="Spatafora J."/>
            <person name="Crous P."/>
            <person name="Grigoriev I."/>
        </authorList>
    </citation>
    <scope>NUCLEOTIDE SEQUENCE [LARGE SCALE GENOMIC DNA]</scope>
    <source>
        <strain evidence="9">CECT 20119</strain>
    </source>
</reference>
<feature type="domain" description="Alpha-L-rhamnosidase six-hairpin glycosidase" evidence="6">
    <location>
        <begin position="417"/>
        <end position="768"/>
    </location>
</feature>
<dbReference type="Gene3D" id="2.60.40.10">
    <property type="entry name" value="Immunoglobulins"/>
    <property type="match status" value="1"/>
</dbReference>
<dbReference type="Gene3D" id="1.50.10.10">
    <property type="match status" value="1"/>
</dbReference>
<evidence type="ECO:0000259" key="6">
    <source>
        <dbReference type="Pfam" id="PF17389"/>
    </source>
</evidence>
<dbReference type="InterPro" id="IPR008928">
    <property type="entry name" value="6-hairpin_glycosidase_sf"/>
</dbReference>
<dbReference type="InterPro" id="IPR008902">
    <property type="entry name" value="Rhamnosid_concanavalin"/>
</dbReference>